<dbReference type="SUPFAM" id="SSF75516">
    <property type="entry name" value="Pheromone-binding domain of LuxR-like quorum-sensing transcription factors"/>
    <property type="match status" value="1"/>
</dbReference>
<dbReference type="PANTHER" id="PTHR44688">
    <property type="entry name" value="DNA-BINDING TRANSCRIPTIONAL ACTIVATOR DEVR_DOSR"/>
    <property type="match status" value="1"/>
</dbReference>
<dbReference type="Gene3D" id="3.30.450.80">
    <property type="entry name" value="Transcription factor LuxR-like, autoinducer-binding domain"/>
    <property type="match status" value="1"/>
</dbReference>
<dbReference type="PROSITE" id="PS50043">
    <property type="entry name" value="HTH_LUXR_2"/>
    <property type="match status" value="1"/>
</dbReference>
<keyword evidence="1" id="KW-0805">Transcription regulation</keyword>
<keyword evidence="6" id="KW-1185">Reference proteome</keyword>
<feature type="domain" description="HTH luxR-type" evidence="4">
    <location>
        <begin position="168"/>
        <end position="233"/>
    </location>
</feature>
<dbReference type="InterPro" id="IPR036693">
    <property type="entry name" value="TF_LuxR_autoind-bd_dom_sf"/>
</dbReference>
<dbReference type="RefSeq" id="WP_213356610.1">
    <property type="nucleotide sequence ID" value="NZ_JAHBGB010000046.1"/>
</dbReference>
<evidence type="ECO:0000256" key="1">
    <source>
        <dbReference type="ARBA" id="ARBA00023015"/>
    </source>
</evidence>
<dbReference type="CDD" id="cd06170">
    <property type="entry name" value="LuxR_C_like"/>
    <property type="match status" value="1"/>
</dbReference>
<dbReference type="Pfam" id="PF03472">
    <property type="entry name" value="Autoind_bind"/>
    <property type="match status" value="1"/>
</dbReference>
<organism evidence="5 6">
    <name type="scientific">Ancylobacter oerskovii</name>
    <dbReference type="NCBI Taxonomy" id="459519"/>
    <lineage>
        <taxon>Bacteria</taxon>
        <taxon>Pseudomonadati</taxon>
        <taxon>Pseudomonadota</taxon>
        <taxon>Alphaproteobacteria</taxon>
        <taxon>Hyphomicrobiales</taxon>
        <taxon>Xanthobacteraceae</taxon>
        <taxon>Ancylobacter</taxon>
    </lineage>
</organism>
<keyword evidence="2" id="KW-0238">DNA-binding</keyword>
<evidence type="ECO:0000256" key="3">
    <source>
        <dbReference type="ARBA" id="ARBA00023163"/>
    </source>
</evidence>
<dbReference type="EMBL" id="JBHUHD010000004">
    <property type="protein sequence ID" value="MFD2143701.1"/>
    <property type="molecule type" value="Genomic_DNA"/>
</dbReference>
<proteinExistence type="predicted"/>
<dbReference type="SMART" id="SM00421">
    <property type="entry name" value="HTH_LUXR"/>
    <property type="match status" value="1"/>
</dbReference>
<dbReference type="Proteomes" id="UP001597299">
    <property type="component" value="Unassembled WGS sequence"/>
</dbReference>
<dbReference type="InterPro" id="IPR036388">
    <property type="entry name" value="WH-like_DNA-bd_sf"/>
</dbReference>
<name>A0ABW4Z571_9HYPH</name>
<accession>A0ABW4Z571</accession>
<evidence type="ECO:0000313" key="6">
    <source>
        <dbReference type="Proteomes" id="UP001597299"/>
    </source>
</evidence>
<evidence type="ECO:0000256" key="2">
    <source>
        <dbReference type="ARBA" id="ARBA00023125"/>
    </source>
</evidence>
<dbReference type="Pfam" id="PF00196">
    <property type="entry name" value="GerE"/>
    <property type="match status" value="1"/>
</dbReference>
<dbReference type="InterPro" id="IPR016032">
    <property type="entry name" value="Sig_transdc_resp-reg_C-effctor"/>
</dbReference>
<comment type="caution">
    <text evidence="5">The sequence shown here is derived from an EMBL/GenBank/DDBJ whole genome shotgun (WGS) entry which is preliminary data.</text>
</comment>
<keyword evidence="3" id="KW-0804">Transcription</keyword>
<protein>
    <submittedName>
        <fullName evidence="5">Autoinducer binding domain-containing protein</fullName>
    </submittedName>
</protein>
<dbReference type="InterPro" id="IPR000792">
    <property type="entry name" value="Tscrpt_reg_LuxR_C"/>
</dbReference>
<reference evidence="6" key="1">
    <citation type="journal article" date="2019" name="Int. J. Syst. Evol. Microbiol.">
        <title>The Global Catalogue of Microorganisms (GCM) 10K type strain sequencing project: providing services to taxonomists for standard genome sequencing and annotation.</title>
        <authorList>
            <consortium name="The Broad Institute Genomics Platform"/>
            <consortium name="The Broad Institute Genome Sequencing Center for Infectious Disease"/>
            <person name="Wu L."/>
            <person name="Ma J."/>
        </authorList>
    </citation>
    <scope>NUCLEOTIDE SEQUENCE [LARGE SCALE GENOMIC DNA]</scope>
    <source>
        <strain evidence="6">CCM 7435</strain>
    </source>
</reference>
<dbReference type="InterPro" id="IPR005143">
    <property type="entry name" value="TF_LuxR_autoind-bd_dom"/>
</dbReference>
<evidence type="ECO:0000259" key="4">
    <source>
        <dbReference type="PROSITE" id="PS50043"/>
    </source>
</evidence>
<sequence>MDAALQSLIDAIDVAQDERSIANILRGYAQTCGFERFAYLQTAAAGITTYNNYPREWQSLYLERGYSEIDPVVTTARRHMGMFSWSAEESSGRFRPKAQRQFYSEAVDHGIRAGLSVPVPGTFGTMLMLTLATSHARVSPSMFSDAQRAAHATLAVHYRLKALAETPLAAPPFSLTPKELLCLKWASKGKYMPEIATLIDVQHRTVQHYLDNARAKLNATNLTHAVAIALERGLISPD</sequence>
<evidence type="ECO:0000313" key="5">
    <source>
        <dbReference type="EMBL" id="MFD2143701.1"/>
    </source>
</evidence>
<gene>
    <name evidence="5" type="ORF">ACFSNC_25250</name>
</gene>
<dbReference type="PANTHER" id="PTHR44688:SF16">
    <property type="entry name" value="DNA-BINDING TRANSCRIPTIONAL ACTIVATOR DEVR_DOSR"/>
    <property type="match status" value="1"/>
</dbReference>
<dbReference type="SUPFAM" id="SSF46894">
    <property type="entry name" value="C-terminal effector domain of the bipartite response regulators"/>
    <property type="match status" value="1"/>
</dbReference>
<dbReference type="Gene3D" id="1.10.10.10">
    <property type="entry name" value="Winged helix-like DNA-binding domain superfamily/Winged helix DNA-binding domain"/>
    <property type="match status" value="1"/>
</dbReference>